<keyword evidence="5" id="KW-0547">Nucleotide-binding</keyword>
<accession>A0A0L1J8Y7</accession>
<dbReference type="Gene3D" id="3.40.50.300">
    <property type="entry name" value="P-loop containing nucleotide triphosphate hydrolases"/>
    <property type="match status" value="1"/>
</dbReference>
<dbReference type="InterPro" id="IPR016151">
    <property type="entry name" value="DNA_mismatch_repair_MutS_N"/>
</dbReference>
<dbReference type="Pfam" id="PF01624">
    <property type="entry name" value="MutS_I"/>
    <property type="match status" value="1"/>
</dbReference>
<reference evidence="15 16" key="1">
    <citation type="submission" date="2014-06" db="EMBL/GenBank/DDBJ databases">
        <title>The Genome of the Aflatoxigenic Filamentous Fungus Aspergillus nomius.</title>
        <authorList>
            <person name="Moore M.G."/>
            <person name="Shannon B.M."/>
            <person name="Brian M.M."/>
        </authorList>
    </citation>
    <scope>NUCLEOTIDE SEQUENCE [LARGE SCALE GENOMIC DNA]</scope>
    <source>
        <strain evidence="15 16">NRRL 13137</strain>
    </source>
</reference>
<dbReference type="AlphaFoldDB" id="A0A0L1J8Y7"/>
<dbReference type="GO" id="GO:0005739">
    <property type="term" value="C:mitochondrion"/>
    <property type="evidence" value="ECO:0007669"/>
    <property type="project" value="TreeGrafter"/>
</dbReference>
<dbReference type="SMART" id="SM00533">
    <property type="entry name" value="MUTSd"/>
    <property type="match status" value="1"/>
</dbReference>
<dbReference type="InterPro" id="IPR017261">
    <property type="entry name" value="DNA_mismatch_repair_MutS/MSH"/>
</dbReference>
<dbReference type="PROSITE" id="PS00486">
    <property type="entry name" value="DNA_MISMATCH_REPAIR_2"/>
    <property type="match status" value="1"/>
</dbReference>
<dbReference type="Gene3D" id="3.40.1170.10">
    <property type="entry name" value="DNA repair protein MutS, domain I"/>
    <property type="match status" value="1"/>
</dbReference>
<evidence type="ECO:0000259" key="14">
    <source>
        <dbReference type="PROSITE" id="PS00486"/>
    </source>
</evidence>
<keyword evidence="9" id="KW-0234">DNA repair</keyword>
<evidence type="ECO:0000256" key="1">
    <source>
        <dbReference type="ARBA" id="ARBA00004123"/>
    </source>
</evidence>
<evidence type="ECO:0000256" key="5">
    <source>
        <dbReference type="ARBA" id="ARBA00022741"/>
    </source>
</evidence>
<dbReference type="GeneID" id="26806041"/>
<feature type="region of interest" description="Disordered" evidence="13">
    <location>
        <begin position="1045"/>
        <end position="1075"/>
    </location>
</feature>
<dbReference type="GO" id="GO:0005634">
    <property type="term" value="C:nucleus"/>
    <property type="evidence" value="ECO:0007669"/>
    <property type="project" value="UniProtKB-SubCell"/>
</dbReference>
<organism evidence="15 16">
    <name type="scientific">Aspergillus nomiae NRRL (strain ATCC 15546 / NRRL 13137 / CBS 260.88 / M93)</name>
    <dbReference type="NCBI Taxonomy" id="1509407"/>
    <lineage>
        <taxon>Eukaryota</taxon>
        <taxon>Fungi</taxon>
        <taxon>Dikarya</taxon>
        <taxon>Ascomycota</taxon>
        <taxon>Pezizomycotina</taxon>
        <taxon>Eurotiomycetes</taxon>
        <taxon>Eurotiomycetidae</taxon>
        <taxon>Eurotiales</taxon>
        <taxon>Aspergillaceae</taxon>
        <taxon>Aspergillus</taxon>
        <taxon>Aspergillus subgen. Circumdati</taxon>
    </lineage>
</organism>
<evidence type="ECO:0000256" key="3">
    <source>
        <dbReference type="ARBA" id="ARBA00019000"/>
    </source>
</evidence>
<dbReference type="PIRSF" id="PIRSF037677">
    <property type="entry name" value="DNA_mis_repair_Msh6"/>
    <property type="match status" value="1"/>
</dbReference>
<dbReference type="FunFam" id="1.10.1420.10:FF:000036">
    <property type="entry name" value="DNA mismatch repair protein Msh1"/>
    <property type="match status" value="1"/>
</dbReference>
<sequence length="1075" mass="119840">LGSVELTINRRVDTPATINESCNYMRFQKISQTWSILLQQTSFVVGAGPQAAWNDFSGEDGSSFVKLATKLNDNFQRSIHTGIMPVYGSRISHLIPSRISPLCKTDLILPYHCQVHRTICHHARRPSLRVAMPSPAPSLTLQRGAKTRSTVKLKDLPQGALKLEPYHDTVEDAPRYPPVVQGHRNNMEKFQNCVILTRVGGFYELYFEQAEELAPLLNIKLASKKTSAGPVPMAGFPFFQLDRFLKTLVQDLNKYVAISEEFAHDTEDKARTGGLLFDRKVARIITPGTLIDEKFMDPAENNFLLAIYIDEPSLKAQLEQQHDVSSHQHVLSSASQSVGLSCYCKIGAREILVDQGIQDLIGQELQLLVGHDHRLMTFFQFPRDILPMSRWDSMLEAPVAPKSIESFTPEETAAGYSLLEYIRVQLQGLDLKLQPPRRRHLSESMNIDRNSLRGLEILETARDGFGKGSLLHAVRRTSTKSGARLLRDRLSSPSTSLPVINERLDLVSAFIANSELRDCVIQLLKRSYDAQRLVQKFTLGRGDPDDLICLSRAIEASKEIKRVLSATGFDVPSSAQANNSLAAMTNRLHLDGPTILADKILAAIDEEGLLQKQRIEDDTAAEAAILAQEVTMNEGLPTDLDALPKKVRSKSSTRAGTPTDEPADVDTWIMRRDASPALRKLHRSLAKLQDEKVNLTQRLRDSVGSSTLTLKWTPGLGHICHVKGTKVSQQALEELGVTRNVSTTKSTRSFYLPAWTELGNRTDQAKLQIRQEEQLIFERLRREVILNLVKIRRNAAVMDELDVACSFATLAQEQRLVRPILTKGTSHKIVGGRHPTVKLGLEEQGRRFVSNDCFLGDQERIWLITGPNMAGKSTFLRQNALITILAQVGSFVPAEYAEIGIVDQIFSRIGAADDLFRDQSTFMVEMLETAAILKQATSRSFVIMDEVGRGTTPEDGTAVSFACLHHLHYRNRCRTLFATHFHELADMTHDFNALGRYCTDVKETASGSFSFVHRLRQGVNRESHALKVAQLAGLPKEVLEMARSVRDSARNAQQSRSADVNWKAEAGSYPAPPSA</sequence>
<dbReference type="FunFam" id="1.10.1420.10:FF:000046">
    <property type="entry name" value="DNA mismatch repair protein Msh1"/>
    <property type="match status" value="1"/>
</dbReference>
<dbReference type="Proteomes" id="UP000037505">
    <property type="component" value="Unassembled WGS sequence"/>
</dbReference>
<dbReference type="FunFam" id="3.40.50.300:FF:001238">
    <property type="entry name" value="DNA mismatch repair protein"/>
    <property type="match status" value="1"/>
</dbReference>
<comment type="subunit">
    <text evidence="12">Heterodimer consisting of MSH2-MSH3 (MutS beta). Forms a ternary complex with MutL alpha (MLH1-PMS1).</text>
</comment>
<dbReference type="OrthoDB" id="2534523at2759"/>
<dbReference type="Pfam" id="PF05192">
    <property type="entry name" value="MutS_III"/>
    <property type="match status" value="1"/>
</dbReference>
<gene>
    <name evidence="15" type="ORF">ANOM_004237</name>
</gene>
<comment type="caution">
    <text evidence="15">The sequence shown here is derived from an EMBL/GenBank/DDBJ whole genome shotgun (WGS) entry which is preliminary data.</text>
</comment>
<dbReference type="Gene3D" id="1.10.1420.10">
    <property type="match status" value="3"/>
</dbReference>
<dbReference type="FunFam" id="1.10.1420.10:FF:000042">
    <property type="entry name" value="DNA mismatch repair protein Msh1"/>
    <property type="match status" value="1"/>
</dbReference>
<feature type="non-terminal residue" evidence="15">
    <location>
        <position position="1"/>
    </location>
</feature>
<dbReference type="GO" id="GO:0006298">
    <property type="term" value="P:mismatch repair"/>
    <property type="evidence" value="ECO:0007669"/>
    <property type="project" value="InterPro"/>
</dbReference>
<dbReference type="GO" id="GO:0043504">
    <property type="term" value="P:mitochondrial DNA repair"/>
    <property type="evidence" value="ECO:0007669"/>
    <property type="project" value="TreeGrafter"/>
</dbReference>
<name>A0A0L1J8Y7_ASPN3</name>
<keyword evidence="10" id="KW-0539">Nucleus</keyword>
<dbReference type="InterPro" id="IPR027417">
    <property type="entry name" value="P-loop_NTPase"/>
</dbReference>
<dbReference type="FunFam" id="3.40.1170.10:FF:000010">
    <property type="entry name" value="DNA mismatch repair protein Msh1"/>
    <property type="match status" value="1"/>
</dbReference>
<dbReference type="Pfam" id="PF00488">
    <property type="entry name" value="MutS_V"/>
    <property type="match status" value="1"/>
</dbReference>
<dbReference type="PANTHER" id="PTHR11361:SF34">
    <property type="entry name" value="DNA MISMATCH REPAIR PROTEIN MSH1, MITOCHONDRIAL"/>
    <property type="match status" value="1"/>
</dbReference>
<dbReference type="RefSeq" id="XP_015409110.1">
    <property type="nucleotide sequence ID" value="XM_015549494.1"/>
</dbReference>
<feature type="region of interest" description="Disordered" evidence="13">
    <location>
        <begin position="637"/>
        <end position="663"/>
    </location>
</feature>
<proteinExistence type="inferred from homology"/>
<keyword evidence="16" id="KW-1185">Reference proteome</keyword>
<evidence type="ECO:0000256" key="9">
    <source>
        <dbReference type="ARBA" id="ARBA00023204"/>
    </source>
</evidence>
<dbReference type="InterPro" id="IPR000432">
    <property type="entry name" value="DNA_mismatch_repair_MutS_C"/>
</dbReference>
<evidence type="ECO:0000256" key="7">
    <source>
        <dbReference type="ARBA" id="ARBA00022840"/>
    </source>
</evidence>
<evidence type="ECO:0000256" key="10">
    <source>
        <dbReference type="ARBA" id="ARBA00023242"/>
    </source>
</evidence>
<dbReference type="PANTHER" id="PTHR11361">
    <property type="entry name" value="DNA MISMATCH REPAIR PROTEIN MUTS FAMILY MEMBER"/>
    <property type="match status" value="1"/>
</dbReference>
<dbReference type="GO" id="GO:0030983">
    <property type="term" value="F:mismatched DNA binding"/>
    <property type="evidence" value="ECO:0007669"/>
    <property type="project" value="InterPro"/>
</dbReference>
<evidence type="ECO:0000256" key="11">
    <source>
        <dbReference type="ARBA" id="ARBA00025373"/>
    </source>
</evidence>
<keyword evidence="6" id="KW-0227">DNA damage</keyword>
<evidence type="ECO:0000313" key="16">
    <source>
        <dbReference type="Proteomes" id="UP000037505"/>
    </source>
</evidence>
<evidence type="ECO:0000256" key="2">
    <source>
        <dbReference type="ARBA" id="ARBA00006271"/>
    </source>
</evidence>
<evidence type="ECO:0000256" key="13">
    <source>
        <dbReference type="SAM" id="MobiDB-lite"/>
    </source>
</evidence>
<evidence type="ECO:0000256" key="8">
    <source>
        <dbReference type="ARBA" id="ARBA00023125"/>
    </source>
</evidence>
<comment type="function">
    <text evidence="11">Component of the post-replicative DNA mismatch repair system (MMR). Heterodimerizes with MSH2 to form MutS beta, which binds to DNA mismatches thereby initiating DNA repair. MSH3 provides substrate-binding and substrate specificity to the complex. When bound, the MutS beta heterodimer bends the DNA helix and shields approximately 20 base pairs. Acts mainly to repair insertion-deletion loops (IDLs) from 2 to 13 nucleotides in size, but can also repair base-base and single insertion-deletion mismatches that occur during replication. After mismatch binding, forms a ternary complex with the MutL alpha heterodimer, which is thought to be responsible for directing the downstream MMR events, including strand discrimination, excision, and resynthesis. ATP binding and hydrolysis play a pivotal role in mismatch repair functions.</text>
</comment>
<evidence type="ECO:0000256" key="12">
    <source>
        <dbReference type="ARBA" id="ARBA00025902"/>
    </source>
</evidence>
<keyword evidence="7" id="KW-0067">ATP-binding</keyword>
<keyword evidence="8" id="KW-0238">DNA-binding</keyword>
<dbReference type="STRING" id="1509407.A0A0L1J8Y7"/>
<dbReference type="InterPro" id="IPR036187">
    <property type="entry name" value="DNA_mismatch_repair_MutS_sf"/>
</dbReference>
<dbReference type="SUPFAM" id="SSF53150">
    <property type="entry name" value="DNA repair protein MutS, domain II"/>
    <property type="match status" value="1"/>
</dbReference>
<dbReference type="InterPro" id="IPR045076">
    <property type="entry name" value="MutS"/>
</dbReference>
<dbReference type="SMART" id="SM00534">
    <property type="entry name" value="MUTSac"/>
    <property type="match status" value="1"/>
</dbReference>
<protein>
    <recommendedName>
        <fullName evidence="3">DNA mismatch repair protein MSH3</fullName>
    </recommendedName>
    <alternativeName>
        <fullName evidence="4">DNA mismatch repair protein msh3</fullName>
    </alternativeName>
</protein>
<comment type="subcellular location">
    <subcellularLocation>
        <location evidence="1">Nucleus</location>
    </subcellularLocation>
</comment>
<comment type="similarity">
    <text evidence="2">Belongs to the DNA mismatch repair MutS family.</text>
</comment>
<dbReference type="InterPro" id="IPR007696">
    <property type="entry name" value="DNA_mismatch_repair_MutS_core"/>
</dbReference>
<evidence type="ECO:0000256" key="4">
    <source>
        <dbReference type="ARBA" id="ARBA00022151"/>
    </source>
</evidence>
<dbReference type="SUPFAM" id="SSF52540">
    <property type="entry name" value="P-loop containing nucleoside triphosphate hydrolases"/>
    <property type="match status" value="1"/>
</dbReference>
<dbReference type="GO" id="GO:0140664">
    <property type="term" value="F:ATP-dependent DNA damage sensor activity"/>
    <property type="evidence" value="ECO:0007669"/>
    <property type="project" value="InterPro"/>
</dbReference>
<dbReference type="EMBL" id="JNOM01000059">
    <property type="protein sequence ID" value="KNG88187.1"/>
    <property type="molecule type" value="Genomic_DNA"/>
</dbReference>
<dbReference type="SUPFAM" id="SSF55271">
    <property type="entry name" value="DNA repair protein MutS, domain I"/>
    <property type="match status" value="1"/>
</dbReference>
<dbReference type="SUPFAM" id="SSF48334">
    <property type="entry name" value="DNA repair protein MutS, domain III"/>
    <property type="match status" value="1"/>
</dbReference>
<evidence type="ECO:0000313" key="15">
    <source>
        <dbReference type="EMBL" id="KNG88187.1"/>
    </source>
</evidence>
<dbReference type="GO" id="GO:0005524">
    <property type="term" value="F:ATP binding"/>
    <property type="evidence" value="ECO:0007669"/>
    <property type="project" value="UniProtKB-KW"/>
</dbReference>
<feature type="domain" description="DNA mismatch repair proteins mutS family" evidence="14">
    <location>
        <begin position="940"/>
        <end position="956"/>
    </location>
</feature>
<dbReference type="InterPro" id="IPR007695">
    <property type="entry name" value="DNA_mismatch_repair_MutS-lik_N"/>
</dbReference>
<evidence type="ECO:0000256" key="6">
    <source>
        <dbReference type="ARBA" id="ARBA00022763"/>
    </source>
</evidence>
<dbReference type="InterPro" id="IPR036678">
    <property type="entry name" value="MutS_con_dom_sf"/>
</dbReference>